<evidence type="ECO:0000313" key="1">
    <source>
        <dbReference type="EMBL" id="MFC3150124.1"/>
    </source>
</evidence>
<reference evidence="2" key="1">
    <citation type="journal article" date="2019" name="Int. J. Syst. Evol. Microbiol.">
        <title>The Global Catalogue of Microorganisms (GCM) 10K type strain sequencing project: providing services to taxonomists for standard genome sequencing and annotation.</title>
        <authorList>
            <consortium name="The Broad Institute Genomics Platform"/>
            <consortium name="The Broad Institute Genome Sequencing Center for Infectious Disease"/>
            <person name="Wu L."/>
            <person name="Ma J."/>
        </authorList>
    </citation>
    <scope>NUCLEOTIDE SEQUENCE [LARGE SCALE GENOMIC DNA]</scope>
    <source>
        <strain evidence="2">KCTC 52438</strain>
    </source>
</reference>
<dbReference type="InterPro" id="IPR036513">
    <property type="entry name" value="STAS_dom_sf"/>
</dbReference>
<gene>
    <name evidence="1" type="ORF">ACFOEK_03710</name>
</gene>
<organism evidence="1 2">
    <name type="scientific">Litoribrevibacter euphylliae</name>
    <dbReference type="NCBI Taxonomy" id="1834034"/>
    <lineage>
        <taxon>Bacteria</taxon>
        <taxon>Pseudomonadati</taxon>
        <taxon>Pseudomonadota</taxon>
        <taxon>Gammaproteobacteria</taxon>
        <taxon>Oceanospirillales</taxon>
        <taxon>Oceanospirillaceae</taxon>
        <taxon>Litoribrevibacter</taxon>
    </lineage>
</organism>
<dbReference type="Pfam" id="PF11964">
    <property type="entry name" value="SpoIIAA-like"/>
    <property type="match status" value="1"/>
</dbReference>
<evidence type="ECO:0000313" key="2">
    <source>
        <dbReference type="Proteomes" id="UP001595476"/>
    </source>
</evidence>
<proteinExistence type="predicted"/>
<keyword evidence="2" id="KW-1185">Reference proteome</keyword>
<name>A0ABV7H894_9GAMM</name>
<dbReference type="RefSeq" id="WP_386716349.1">
    <property type="nucleotide sequence ID" value="NZ_JBHRSZ010000002.1"/>
</dbReference>
<protein>
    <submittedName>
        <fullName evidence="1">STAS/SEC14 domain-containing protein</fullName>
    </submittedName>
</protein>
<dbReference type="InterPro" id="IPR038396">
    <property type="entry name" value="SpoIIAA-like_sf"/>
</dbReference>
<dbReference type="Proteomes" id="UP001595476">
    <property type="component" value="Unassembled WGS sequence"/>
</dbReference>
<dbReference type="SUPFAM" id="SSF52091">
    <property type="entry name" value="SpoIIaa-like"/>
    <property type="match status" value="1"/>
</dbReference>
<dbReference type="Gene3D" id="3.40.50.10600">
    <property type="entry name" value="SpoIIaa-like domains"/>
    <property type="match status" value="1"/>
</dbReference>
<accession>A0ABV7H894</accession>
<sequence length="132" mass="15359">MNTSRHGISVGIERVDDEILLTMQIQGKLTHQDYEHFVPMLESALQGIEHPYINFYVDATELEGWELRAAWDDLKLGLKHGNDIAKIAIYGNKKWQEYAAKIGSWFISGEAKFFESREEAMDWLKEEKKALW</sequence>
<dbReference type="InterPro" id="IPR021866">
    <property type="entry name" value="SpoIIAA-like"/>
</dbReference>
<dbReference type="EMBL" id="JBHRSZ010000002">
    <property type="protein sequence ID" value="MFC3150124.1"/>
    <property type="molecule type" value="Genomic_DNA"/>
</dbReference>
<comment type="caution">
    <text evidence="1">The sequence shown here is derived from an EMBL/GenBank/DDBJ whole genome shotgun (WGS) entry which is preliminary data.</text>
</comment>